<keyword evidence="6" id="KW-1185">Reference proteome</keyword>
<protein>
    <submittedName>
        <fullName evidence="5">N-acyltransferase YncA</fullName>
        <ecNumber evidence="5">2.3.1.-</ecNumber>
    </submittedName>
</protein>
<dbReference type="InterPro" id="IPR000182">
    <property type="entry name" value="GNAT_dom"/>
</dbReference>
<evidence type="ECO:0000313" key="4">
    <source>
        <dbReference type="EMBL" id="CUH69106.1"/>
    </source>
</evidence>
<keyword evidence="2 5" id="KW-0012">Acyltransferase</keyword>
<evidence type="ECO:0000313" key="5">
    <source>
        <dbReference type="EMBL" id="CUH73691.1"/>
    </source>
</evidence>
<accession>A0A0P1FXK4</accession>
<dbReference type="CDD" id="cd04301">
    <property type="entry name" value="NAT_SF"/>
    <property type="match status" value="1"/>
</dbReference>
<evidence type="ECO:0000259" key="3">
    <source>
        <dbReference type="PROSITE" id="PS51186"/>
    </source>
</evidence>
<dbReference type="GO" id="GO:0016747">
    <property type="term" value="F:acyltransferase activity, transferring groups other than amino-acyl groups"/>
    <property type="evidence" value="ECO:0007669"/>
    <property type="project" value="InterPro"/>
</dbReference>
<evidence type="ECO:0000256" key="2">
    <source>
        <dbReference type="ARBA" id="ARBA00023315"/>
    </source>
</evidence>
<sequence length="164" mass="17470">MTPEIRPAKAADAAAIAAIWNKIIVETTVTFTTIEKTPEAVAEDIAARQAAGQGYLVASDGAQLLGLACYGPFRGGPGYRFAMEHTIYLSEAAKGQGLGRRLITALEEHARAAGHSCLIGAVSGENTAAQAFHSRMGYVEVGRLPRVGHKFGRFLDMVLMQKLL</sequence>
<dbReference type="PANTHER" id="PTHR43072:SF23">
    <property type="entry name" value="UPF0039 PROTEIN C11D3.02C"/>
    <property type="match status" value="1"/>
</dbReference>
<dbReference type="Gene3D" id="3.40.630.30">
    <property type="match status" value="1"/>
</dbReference>
<dbReference type="Proteomes" id="UP000051887">
    <property type="component" value="Unassembled WGS sequence"/>
</dbReference>
<proteinExistence type="predicted"/>
<dbReference type="PANTHER" id="PTHR43072">
    <property type="entry name" value="N-ACETYLTRANSFERASE"/>
    <property type="match status" value="1"/>
</dbReference>
<dbReference type="EMBL" id="CYSB01000038">
    <property type="protein sequence ID" value="CUH69106.1"/>
    <property type="molecule type" value="Genomic_DNA"/>
</dbReference>
<keyword evidence="1 5" id="KW-0808">Transferase</keyword>
<dbReference type="EMBL" id="CYSC01000041">
    <property type="protein sequence ID" value="CUH73691.1"/>
    <property type="molecule type" value="Genomic_DNA"/>
</dbReference>
<reference evidence="4 6" key="1">
    <citation type="submission" date="2015-09" db="EMBL/GenBank/DDBJ databases">
        <authorList>
            <person name="Rodrigo-Torres L."/>
            <person name="Arahal D.R."/>
        </authorList>
    </citation>
    <scope>NUCLEOTIDE SEQUENCE [LARGE SCALE GENOMIC DNA]</scope>
    <source>
        <strain evidence="4 6">CECT 5118</strain>
    </source>
</reference>
<dbReference type="EC" id="2.3.1.-" evidence="5"/>
<reference evidence="5 7" key="2">
    <citation type="submission" date="2015-09" db="EMBL/GenBank/DDBJ databases">
        <authorList>
            <consortium name="Swine Surveillance"/>
        </authorList>
    </citation>
    <scope>NUCLEOTIDE SEQUENCE [LARGE SCALE GENOMIC DNA]</scope>
    <source>
        <strain evidence="5 7">5120</strain>
    </source>
</reference>
<feature type="domain" description="N-acetyltransferase" evidence="3">
    <location>
        <begin position="3"/>
        <end position="164"/>
    </location>
</feature>
<gene>
    <name evidence="5" type="primary">yncA_2</name>
    <name evidence="4" type="ORF">TL5118_03065</name>
    <name evidence="5" type="ORF">TL5120_03503</name>
</gene>
<dbReference type="Pfam" id="PF00583">
    <property type="entry name" value="Acetyltransf_1"/>
    <property type="match status" value="1"/>
</dbReference>
<dbReference type="SUPFAM" id="SSF55729">
    <property type="entry name" value="Acyl-CoA N-acyltransferases (Nat)"/>
    <property type="match status" value="1"/>
</dbReference>
<name>A0A0P1FXK4_9RHOB</name>
<dbReference type="PROSITE" id="PS51186">
    <property type="entry name" value="GNAT"/>
    <property type="match status" value="1"/>
</dbReference>
<organism evidence="5 7">
    <name type="scientific">Thalassovita autumnalis</name>
    <dbReference type="NCBI Taxonomy" id="2072972"/>
    <lineage>
        <taxon>Bacteria</taxon>
        <taxon>Pseudomonadati</taxon>
        <taxon>Pseudomonadota</taxon>
        <taxon>Alphaproteobacteria</taxon>
        <taxon>Rhodobacterales</taxon>
        <taxon>Roseobacteraceae</taxon>
        <taxon>Thalassovita</taxon>
    </lineage>
</organism>
<dbReference type="RefSeq" id="WP_082626406.1">
    <property type="nucleotide sequence ID" value="NZ_CYSB01000038.1"/>
</dbReference>
<dbReference type="AlphaFoldDB" id="A0A0P1FXK4"/>
<dbReference type="Proteomes" id="UP000051086">
    <property type="component" value="Unassembled WGS sequence"/>
</dbReference>
<evidence type="ECO:0000313" key="6">
    <source>
        <dbReference type="Proteomes" id="UP000051086"/>
    </source>
</evidence>
<evidence type="ECO:0000313" key="7">
    <source>
        <dbReference type="Proteomes" id="UP000051887"/>
    </source>
</evidence>
<dbReference type="InterPro" id="IPR016181">
    <property type="entry name" value="Acyl_CoA_acyltransferase"/>
</dbReference>
<evidence type="ECO:0000256" key="1">
    <source>
        <dbReference type="ARBA" id="ARBA00022679"/>
    </source>
</evidence>